<gene>
    <name evidence="1" type="ORF">B7H17_24815</name>
    <name evidence="2" type="ORF">ID616_29880</name>
</gene>
<dbReference type="AlphaFoldDB" id="A0A1X0ZX46"/>
<dbReference type="RefSeq" id="WP_084851744.1">
    <property type="nucleotide sequence ID" value="NZ_CP061724.1"/>
</dbReference>
<dbReference type="EMBL" id="NBWC01000049">
    <property type="protein sequence ID" value="ORL58754.1"/>
    <property type="molecule type" value="Genomic_DNA"/>
</dbReference>
<evidence type="ECO:0000313" key="4">
    <source>
        <dbReference type="Proteomes" id="UP000516786"/>
    </source>
</evidence>
<protein>
    <submittedName>
        <fullName evidence="1">Uncharacterized protein</fullName>
    </submittedName>
</protein>
<evidence type="ECO:0000313" key="1">
    <source>
        <dbReference type="EMBL" id="ORL58754.1"/>
    </source>
</evidence>
<dbReference type="Proteomes" id="UP000516786">
    <property type="component" value="Plasmid pZXPA-20-602k"/>
</dbReference>
<evidence type="ECO:0000313" key="3">
    <source>
        <dbReference type="Proteomes" id="UP000193675"/>
    </source>
</evidence>
<keyword evidence="2" id="KW-0614">Plasmid</keyword>
<dbReference type="Proteomes" id="UP000193675">
    <property type="component" value="Unassembled WGS sequence"/>
</dbReference>
<proteinExistence type="predicted"/>
<reference evidence="1 3" key="1">
    <citation type="submission" date="2017-04" db="EMBL/GenBank/DDBJ databases">
        <title>Presence of VIM-2 positive Pseudomonas species in chickens and their surrounding environment.</title>
        <authorList>
            <person name="Zhang R."/>
        </authorList>
    </citation>
    <scope>NUCLEOTIDE SEQUENCE [LARGE SCALE GENOMIC DNA]</scope>
    <source>
        <strain evidence="1 3">DZ-C18</strain>
    </source>
</reference>
<evidence type="ECO:0000313" key="2">
    <source>
        <dbReference type="EMBL" id="QOD01443.1"/>
    </source>
</evidence>
<accession>A0A1X0ZX46</accession>
<geneLocation type="plasmid" evidence="2 4">
    <name>pZXPA-20-602k</name>
</geneLocation>
<name>A0A1X0ZX46_PSEPU</name>
<reference evidence="2 4" key="2">
    <citation type="submission" date="2020-09" db="EMBL/GenBank/DDBJ databases">
        <title>Co-existence of a novel multidrug-resistance efflux pump with carbapenem resistance gene blaVIM-2 in one megaplasmid in Pseudomonas putida.</title>
        <authorList>
            <person name="Peng K."/>
            <person name="Li R."/>
        </authorList>
    </citation>
    <scope>NUCLEOTIDE SEQUENCE [LARGE SCALE GENOMIC DNA]</scope>
    <source>
        <strain evidence="2 4">ZXPA-20</strain>
        <plasmid evidence="2 4">pZXPA-20-602k</plasmid>
    </source>
</reference>
<dbReference type="EMBL" id="CP061724">
    <property type="protein sequence ID" value="QOD01443.1"/>
    <property type="molecule type" value="Genomic_DNA"/>
</dbReference>
<sequence length="82" mass="9731">MSRVERYAAKVRAFVETWKGQSLADVAYQTGRKMRQQGRHWSMAYRFTYPAQRLARIGYHDEARGLPDRLRTQDWPSAWVRG</sequence>
<organism evidence="1 3">
    <name type="scientific">Pseudomonas putida</name>
    <name type="common">Arthrobacter siderocapsulatus</name>
    <dbReference type="NCBI Taxonomy" id="303"/>
    <lineage>
        <taxon>Bacteria</taxon>
        <taxon>Pseudomonadati</taxon>
        <taxon>Pseudomonadota</taxon>
        <taxon>Gammaproteobacteria</taxon>
        <taxon>Pseudomonadales</taxon>
        <taxon>Pseudomonadaceae</taxon>
        <taxon>Pseudomonas</taxon>
    </lineage>
</organism>